<comment type="caution">
    <text evidence="2">The sequence shown here is derived from an EMBL/GenBank/DDBJ whole genome shotgun (WGS) entry which is preliminary data.</text>
</comment>
<accession>A0ABD3VEQ8</accession>
<dbReference type="InterPro" id="IPR024810">
    <property type="entry name" value="MAB21L/cGLR"/>
</dbReference>
<sequence>MEVPDYYDVVSVRLMKVLDTTELMEKIRWKRIEMWIQVEELLTIARFKDKERVHIFGSQAEATTTTGLRSDIDIVTHQITITVLDNLQYWERDSIAILMIMDDTTPPGYVKLQQVYDDIPVPIYNLQTDVIVLDMHGRSCVSNTPIPINIRDHVEYHGPAFTVTDDVPESGASQSYDLVQSYRSHSWPTTASEWITRQREHNWPSQETISIIQQSGALLVPVGHKLSPEKHLEWRISLSYGEKILVWQFNSTQYKCYVVLKMINKYLIKKRFGENVLTSYHWKTCMFYMIETTPSVIWQPQNLLRCIDLCLMKMCNWVEECNCPNYFIPAENMFLEKVNGHVQRSLSNMLHNLLREKGRYLTMIPYDGIGQKLNIACQSPITQINNEINEIYQHISLVIYMTLDNINTNWFDLLRDDVQITSPLLERPSSHAVREEIRTILKRFYCSNIGSHLASQCLKQQTIDQEGIDTAYEFLLLGSSSDVASGKLKLATFYLLQNNALLAENILQNIEENYTFLVSNVAAERVKDYNIVRIVNENISTTDVVRYLFPFPVPYLPSEMYCTPRALIPEMFRSTGSQHVSLNPDKDYWQAWAVVDPKIYLHFLQHQCYHQQNKMTHKIFALSNMIWVIRHEQLKYKDTALNLLAYCLKEDGFLVQSYAVLFKSMKLKNHHNAAKWQIARLVNDAFKWLRGRH</sequence>
<reference evidence="2 3" key="1">
    <citation type="submission" date="2024-11" db="EMBL/GenBank/DDBJ databases">
        <title>Chromosome-level genome assembly of the freshwater bivalve Anodonta woodiana.</title>
        <authorList>
            <person name="Chen X."/>
        </authorList>
    </citation>
    <scope>NUCLEOTIDE SEQUENCE [LARGE SCALE GENOMIC DNA]</scope>
    <source>
        <strain evidence="2">MN2024</strain>
        <tissue evidence="2">Gills</tissue>
    </source>
</reference>
<evidence type="ECO:0000313" key="3">
    <source>
        <dbReference type="Proteomes" id="UP001634394"/>
    </source>
</evidence>
<dbReference type="Gene3D" id="1.10.1410.40">
    <property type="match status" value="1"/>
</dbReference>
<dbReference type="EMBL" id="JBJQND010000012">
    <property type="protein sequence ID" value="KAL3859616.1"/>
    <property type="molecule type" value="Genomic_DNA"/>
</dbReference>
<dbReference type="Proteomes" id="UP001634394">
    <property type="component" value="Unassembled WGS sequence"/>
</dbReference>
<feature type="domain" description="Mab-21-like HhH/H2TH-like" evidence="1">
    <location>
        <begin position="255"/>
        <end position="348"/>
    </location>
</feature>
<keyword evidence="3" id="KW-1185">Reference proteome</keyword>
<evidence type="ECO:0000313" key="2">
    <source>
        <dbReference type="EMBL" id="KAL3859616.1"/>
    </source>
</evidence>
<proteinExistence type="predicted"/>
<gene>
    <name evidence="2" type="ORF">ACJMK2_009830</name>
</gene>
<protein>
    <recommendedName>
        <fullName evidence="1">Mab-21-like HhH/H2TH-like domain-containing protein</fullName>
    </recommendedName>
</protein>
<dbReference type="InterPro" id="IPR046906">
    <property type="entry name" value="Mab-21_HhH/H2TH-like"/>
</dbReference>
<dbReference type="PANTHER" id="PTHR10656">
    <property type="entry name" value="CELL FATE DETERMINING PROTEIN MAB21-RELATED"/>
    <property type="match status" value="1"/>
</dbReference>
<evidence type="ECO:0000259" key="1">
    <source>
        <dbReference type="Pfam" id="PF20266"/>
    </source>
</evidence>
<dbReference type="Pfam" id="PF20266">
    <property type="entry name" value="Mab-21_C"/>
    <property type="match status" value="1"/>
</dbReference>
<dbReference type="AlphaFoldDB" id="A0ABD3VEQ8"/>
<name>A0ABD3VEQ8_SINWO</name>
<organism evidence="2 3">
    <name type="scientific">Sinanodonta woodiana</name>
    <name type="common">Chinese pond mussel</name>
    <name type="synonym">Anodonta woodiana</name>
    <dbReference type="NCBI Taxonomy" id="1069815"/>
    <lineage>
        <taxon>Eukaryota</taxon>
        <taxon>Metazoa</taxon>
        <taxon>Spiralia</taxon>
        <taxon>Lophotrochozoa</taxon>
        <taxon>Mollusca</taxon>
        <taxon>Bivalvia</taxon>
        <taxon>Autobranchia</taxon>
        <taxon>Heteroconchia</taxon>
        <taxon>Palaeoheterodonta</taxon>
        <taxon>Unionida</taxon>
        <taxon>Unionoidea</taxon>
        <taxon>Unionidae</taxon>
        <taxon>Unioninae</taxon>
        <taxon>Sinanodonta</taxon>
    </lineage>
</organism>
<dbReference type="SMART" id="SM01265">
    <property type="entry name" value="Mab-21"/>
    <property type="match status" value="1"/>
</dbReference>
<dbReference type="PANTHER" id="PTHR10656:SF69">
    <property type="entry name" value="MAB-21-LIKE HHH_H2TH-LIKE DOMAIN-CONTAINING PROTEIN"/>
    <property type="match status" value="1"/>
</dbReference>